<dbReference type="Proteomes" id="UP000076154">
    <property type="component" value="Unassembled WGS sequence"/>
</dbReference>
<protein>
    <submittedName>
        <fullName evidence="1">Uncharacterized protein</fullName>
    </submittedName>
</protein>
<evidence type="ECO:0000313" key="1">
    <source>
        <dbReference type="EMBL" id="RDB28220.1"/>
    </source>
</evidence>
<proteinExistence type="predicted"/>
<sequence>MADEQENTALPSLDIDMDISSTAMPIADPNGPAFCSDAQSNPVYQTTAPRPILVHERNGTPFVMLPGSSMRANEQENTAFPSPDFDMDISSMAMPIAGLNGPALHSDAGFTIPNSLPQKDLAYKATIQPSEGYISRENCSFPPHSDIDIVLSSPALRSDQGEMPPLVLPLVSSKNRAEFLFSWNRQVDRAEPPQKPTRLSNIPTLLDLSPKRHKKLASQQNETLISV</sequence>
<name>A0A369K403_HYPMA</name>
<keyword evidence="2" id="KW-1185">Reference proteome</keyword>
<gene>
    <name evidence="1" type="ORF">Hypma_001575</name>
</gene>
<dbReference type="InParanoid" id="A0A369K403"/>
<accession>A0A369K403</accession>
<dbReference type="EMBL" id="LUEZ02000012">
    <property type="protein sequence ID" value="RDB28220.1"/>
    <property type="molecule type" value="Genomic_DNA"/>
</dbReference>
<dbReference type="AlphaFoldDB" id="A0A369K403"/>
<reference evidence="1" key="1">
    <citation type="submission" date="2018-04" db="EMBL/GenBank/DDBJ databases">
        <title>Whole genome sequencing of Hypsizygus marmoreus.</title>
        <authorList>
            <person name="Choi I.-G."/>
            <person name="Min B."/>
            <person name="Kim J.-G."/>
            <person name="Kim S."/>
            <person name="Oh Y.-L."/>
            <person name="Kong W.-S."/>
            <person name="Park H."/>
            <person name="Jeong J."/>
            <person name="Song E.-S."/>
        </authorList>
    </citation>
    <scope>NUCLEOTIDE SEQUENCE [LARGE SCALE GENOMIC DNA]</scope>
    <source>
        <strain evidence="1">51987-8</strain>
    </source>
</reference>
<organism evidence="1 2">
    <name type="scientific">Hypsizygus marmoreus</name>
    <name type="common">White beech mushroom</name>
    <name type="synonym">Agaricus marmoreus</name>
    <dbReference type="NCBI Taxonomy" id="39966"/>
    <lineage>
        <taxon>Eukaryota</taxon>
        <taxon>Fungi</taxon>
        <taxon>Dikarya</taxon>
        <taxon>Basidiomycota</taxon>
        <taxon>Agaricomycotina</taxon>
        <taxon>Agaricomycetes</taxon>
        <taxon>Agaricomycetidae</taxon>
        <taxon>Agaricales</taxon>
        <taxon>Tricholomatineae</taxon>
        <taxon>Lyophyllaceae</taxon>
        <taxon>Hypsizygus</taxon>
    </lineage>
</organism>
<comment type="caution">
    <text evidence="1">The sequence shown here is derived from an EMBL/GenBank/DDBJ whole genome shotgun (WGS) entry which is preliminary data.</text>
</comment>
<evidence type="ECO:0000313" key="2">
    <source>
        <dbReference type="Proteomes" id="UP000076154"/>
    </source>
</evidence>